<reference evidence="2 3" key="1">
    <citation type="submission" date="2021-03" db="EMBL/GenBank/DDBJ databases">
        <title>Enterococcal diversity collection.</title>
        <authorList>
            <person name="Gilmore M.S."/>
            <person name="Schwartzman J."/>
            <person name="Van Tyne D."/>
            <person name="Martin M."/>
            <person name="Earl A.M."/>
            <person name="Manson A.L."/>
            <person name="Straub T."/>
            <person name="Salamzade R."/>
            <person name="Saavedra J."/>
            <person name="Lebreton F."/>
            <person name="Prichula J."/>
            <person name="Schaufler K."/>
            <person name="Gaca A."/>
            <person name="Sgardioli B."/>
            <person name="Wagenaar J."/>
            <person name="Strong T."/>
        </authorList>
    </citation>
    <scope>NUCLEOTIDE SEQUENCE [LARGE SCALE GENOMIC DNA]</scope>
    <source>
        <strain evidence="2 3">DIV0080</strain>
    </source>
</reference>
<evidence type="ECO:0000259" key="1">
    <source>
        <dbReference type="Pfam" id="PF03551"/>
    </source>
</evidence>
<dbReference type="SUPFAM" id="SSF46785">
    <property type="entry name" value="Winged helix' DNA-binding domain"/>
    <property type="match status" value="1"/>
</dbReference>
<evidence type="ECO:0000313" key="3">
    <source>
        <dbReference type="Proteomes" id="UP000664857"/>
    </source>
</evidence>
<dbReference type="PANTHER" id="PTHR33169">
    <property type="entry name" value="PADR-FAMILY TRANSCRIPTIONAL REGULATOR"/>
    <property type="match status" value="1"/>
</dbReference>
<evidence type="ECO:0000313" key="2">
    <source>
        <dbReference type="EMBL" id="MBO0477644.1"/>
    </source>
</evidence>
<dbReference type="Proteomes" id="UP000664857">
    <property type="component" value="Unassembled WGS sequence"/>
</dbReference>
<dbReference type="InterPro" id="IPR052509">
    <property type="entry name" value="Metal_resp_DNA-bind_regulator"/>
</dbReference>
<comment type="caution">
    <text evidence="2">The sequence shown here is derived from an EMBL/GenBank/DDBJ whole genome shotgun (WGS) entry which is preliminary data.</text>
</comment>
<dbReference type="EMBL" id="JAFLVX010000031">
    <property type="protein sequence ID" value="MBO0477644.1"/>
    <property type="molecule type" value="Genomic_DNA"/>
</dbReference>
<gene>
    <name evidence="2" type="ORF">DOK76_11210</name>
</gene>
<feature type="domain" description="Transcription regulator PadR N-terminal" evidence="1">
    <location>
        <begin position="22"/>
        <end position="88"/>
    </location>
</feature>
<accession>A0ABS3HV59</accession>
<dbReference type="InterPro" id="IPR036390">
    <property type="entry name" value="WH_DNA-bd_sf"/>
</dbReference>
<dbReference type="PANTHER" id="PTHR33169:SF13">
    <property type="entry name" value="PADR-FAMILY TRANSCRIPTIONAL REGULATOR"/>
    <property type="match status" value="1"/>
</dbReference>
<dbReference type="InterPro" id="IPR005149">
    <property type="entry name" value="Tscrpt_reg_PadR_N"/>
</dbReference>
<name>A0ABS3HV59_9ENTE</name>
<keyword evidence="3" id="KW-1185">Reference proteome</keyword>
<organism evidence="2 3">
    <name type="scientific">Candidatus Vagococcus giribetii</name>
    <dbReference type="NCBI Taxonomy" id="2230876"/>
    <lineage>
        <taxon>Bacteria</taxon>
        <taxon>Bacillati</taxon>
        <taxon>Bacillota</taxon>
        <taxon>Bacilli</taxon>
        <taxon>Lactobacillales</taxon>
        <taxon>Enterococcaceae</taxon>
        <taxon>Vagococcus</taxon>
    </lineage>
</organism>
<dbReference type="RefSeq" id="WP_206967805.1">
    <property type="nucleotide sequence ID" value="NZ_JAFLVX010000031.1"/>
</dbReference>
<dbReference type="InterPro" id="IPR036388">
    <property type="entry name" value="WH-like_DNA-bd_sf"/>
</dbReference>
<sequence length="110" mass="12444">MKPATPLLDSPMNYSAFLILLSLRTKSHGYEIMKYVNNATKGLITIGPATMYRTIADFLNKDYIELVSDQESKKEYIITEKGSQLLKEQIAFIQLINQLALEGGNFDESH</sequence>
<proteinExistence type="predicted"/>
<dbReference type="Gene3D" id="1.10.10.10">
    <property type="entry name" value="Winged helix-like DNA-binding domain superfamily/Winged helix DNA-binding domain"/>
    <property type="match status" value="1"/>
</dbReference>
<protein>
    <submittedName>
        <fullName evidence="2">PadR family transcriptional regulator</fullName>
    </submittedName>
</protein>
<dbReference type="Pfam" id="PF03551">
    <property type="entry name" value="PadR"/>
    <property type="match status" value="1"/>
</dbReference>